<dbReference type="EMBL" id="MDEO01000032">
    <property type="protein sequence ID" value="OCX17538.1"/>
    <property type="molecule type" value="Genomic_DNA"/>
</dbReference>
<proteinExistence type="predicted"/>
<dbReference type="CDD" id="cd00093">
    <property type="entry name" value="HTH_XRE"/>
    <property type="match status" value="1"/>
</dbReference>
<gene>
    <name evidence="1" type="ORF">QV13_12315</name>
</gene>
<accession>A0A1C2DRX9</accession>
<evidence type="ECO:0000313" key="1">
    <source>
        <dbReference type="EMBL" id="OCX17538.1"/>
    </source>
</evidence>
<name>A0A1C2DRX9_9HYPH</name>
<dbReference type="Proteomes" id="UP000094412">
    <property type="component" value="Unassembled WGS sequence"/>
</dbReference>
<protein>
    <submittedName>
        <fullName evidence="1">Uncharacterized protein</fullName>
    </submittedName>
</protein>
<dbReference type="InterPro" id="IPR001387">
    <property type="entry name" value="Cro/C1-type_HTH"/>
</dbReference>
<sequence>MDNQENNNHQSEWPRGDEPWRRWLKRVVGSHGGPSAIARLAEIPLQTLKNYMNGTTLKPNLDYLRRIADSCAEPMDWLPEQGRADALPADFMPVNGDGSDVARYSGGTLTFGARPQTGRSRWRVMSRAIELAGFLPGDILEFSATKKPRDGEPVVAEIRNSDGDLATVLRIYKPPFLMMHTADLAVDMRPIPIEAEDIVVRLLGGFVMMLRYAVD</sequence>
<dbReference type="RefSeq" id="WP_024925134.1">
    <property type="nucleotide sequence ID" value="NZ_MDEO01000032.1"/>
</dbReference>
<evidence type="ECO:0000313" key="2">
    <source>
        <dbReference type="Proteomes" id="UP000094412"/>
    </source>
</evidence>
<dbReference type="AlphaFoldDB" id="A0A1C2DRX9"/>
<dbReference type="STRING" id="1566387.QV13_12315"/>
<organism evidence="1 2">
    <name type="scientific">Mesorhizobium hungaricum</name>
    <dbReference type="NCBI Taxonomy" id="1566387"/>
    <lineage>
        <taxon>Bacteria</taxon>
        <taxon>Pseudomonadati</taxon>
        <taxon>Pseudomonadota</taxon>
        <taxon>Alphaproteobacteria</taxon>
        <taxon>Hyphomicrobiales</taxon>
        <taxon>Phyllobacteriaceae</taxon>
        <taxon>Mesorhizobium</taxon>
    </lineage>
</organism>
<reference evidence="1 2" key="1">
    <citation type="submission" date="2016-08" db="EMBL/GenBank/DDBJ databases">
        <title>Whole genome sequence of Mesorhizobium sp. strain UASWS1009 isolated from industrial sewage.</title>
        <authorList>
            <person name="Crovadore J."/>
            <person name="Calmin G."/>
            <person name="Chablais R."/>
            <person name="Cochard B."/>
            <person name="Lefort F."/>
        </authorList>
    </citation>
    <scope>NUCLEOTIDE SEQUENCE [LARGE SCALE GENOMIC DNA]</scope>
    <source>
        <strain evidence="1 2">UASWS1009</strain>
    </source>
</reference>
<comment type="caution">
    <text evidence="1">The sequence shown here is derived from an EMBL/GenBank/DDBJ whole genome shotgun (WGS) entry which is preliminary data.</text>
</comment>
<keyword evidence="2" id="KW-1185">Reference proteome</keyword>